<dbReference type="AlphaFoldDB" id="A0A101LUS0"/>
<protein>
    <submittedName>
        <fullName evidence="2">Uncharacterized protein</fullName>
    </submittedName>
</protein>
<name>A0A101LUS0_PICGL</name>
<gene>
    <name evidence="2" type="ORF">ABT39_MTgene2295</name>
</gene>
<evidence type="ECO:0000313" key="2">
    <source>
        <dbReference type="EMBL" id="KUM45729.1"/>
    </source>
</evidence>
<feature type="transmembrane region" description="Helical" evidence="1">
    <location>
        <begin position="37"/>
        <end position="61"/>
    </location>
</feature>
<proteinExistence type="predicted"/>
<reference evidence="2" key="1">
    <citation type="journal article" date="2015" name="Genome Biol. Evol.">
        <title>Organellar Genomes of White Spruce (Picea glauca): Assembly and Annotation.</title>
        <authorList>
            <person name="Jackman S.D."/>
            <person name="Warren R.L."/>
            <person name="Gibb E.A."/>
            <person name="Vandervalk B.P."/>
            <person name="Mohamadi H."/>
            <person name="Chu J."/>
            <person name="Raymond A."/>
            <person name="Pleasance S."/>
            <person name="Coope R."/>
            <person name="Wildung M.R."/>
            <person name="Ritland C.E."/>
            <person name="Bousquet J."/>
            <person name="Jones S.J."/>
            <person name="Bohlmann J."/>
            <person name="Birol I."/>
        </authorList>
    </citation>
    <scope>NUCLEOTIDE SEQUENCE [LARGE SCALE GENOMIC DNA]</scope>
    <source>
        <tissue evidence="2">Flushing bud</tissue>
    </source>
</reference>
<comment type="caution">
    <text evidence="2">The sequence shown here is derived from an EMBL/GenBank/DDBJ whole genome shotgun (WGS) entry which is preliminary data.</text>
</comment>
<geneLocation type="mitochondrion" evidence="2"/>
<keyword evidence="1" id="KW-0812">Transmembrane</keyword>
<keyword evidence="1" id="KW-0472">Membrane</keyword>
<sequence>MLLNTPESLCTAQSSNAPYTMILLSLLAWMRYRTYLLYFYHFTFLFPNYHAVYISNMIGFLSN</sequence>
<keyword evidence="1" id="KW-1133">Transmembrane helix</keyword>
<keyword evidence="2" id="KW-0496">Mitochondrion</keyword>
<organism evidence="2">
    <name type="scientific">Picea glauca</name>
    <name type="common">White spruce</name>
    <name type="synonym">Pinus glauca</name>
    <dbReference type="NCBI Taxonomy" id="3330"/>
    <lineage>
        <taxon>Eukaryota</taxon>
        <taxon>Viridiplantae</taxon>
        <taxon>Streptophyta</taxon>
        <taxon>Embryophyta</taxon>
        <taxon>Tracheophyta</taxon>
        <taxon>Spermatophyta</taxon>
        <taxon>Pinopsida</taxon>
        <taxon>Pinidae</taxon>
        <taxon>Conifers I</taxon>
        <taxon>Pinales</taxon>
        <taxon>Pinaceae</taxon>
        <taxon>Picea</taxon>
    </lineage>
</organism>
<accession>A0A101LUS0</accession>
<feature type="transmembrane region" description="Helical" evidence="1">
    <location>
        <begin position="12"/>
        <end position="30"/>
    </location>
</feature>
<dbReference type="EMBL" id="LKAM01000016">
    <property type="protein sequence ID" value="KUM45729.1"/>
    <property type="molecule type" value="Genomic_DNA"/>
</dbReference>
<evidence type="ECO:0000256" key="1">
    <source>
        <dbReference type="SAM" id="Phobius"/>
    </source>
</evidence>